<evidence type="ECO:0000313" key="2">
    <source>
        <dbReference type="Proteomes" id="UP000749559"/>
    </source>
</evidence>
<keyword evidence="2" id="KW-1185">Reference proteome</keyword>
<comment type="caution">
    <text evidence="1">The sequence shown here is derived from an EMBL/GenBank/DDBJ whole genome shotgun (WGS) entry which is preliminary data.</text>
</comment>
<dbReference type="Proteomes" id="UP000749559">
    <property type="component" value="Unassembled WGS sequence"/>
</dbReference>
<dbReference type="EMBL" id="CAIIXF020000010">
    <property type="protein sequence ID" value="CAH1797201.1"/>
    <property type="molecule type" value="Genomic_DNA"/>
</dbReference>
<reference evidence="1" key="1">
    <citation type="submission" date="2022-03" db="EMBL/GenBank/DDBJ databases">
        <authorList>
            <person name="Martin C."/>
        </authorList>
    </citation>
    <scope>NUCLEOTIDE SEQUENCE</scope>
</reference>
<evidence type="ECO:0000313" key="1">
    <source>
        <dbReference type="EMBL" id="CAH1797201.1"/>
    </source>
</evidence>
<proteinExistence type="predicted"/>
<dbReference type="OrthoDB" id="6158967at2759"/>
<organism evidence="1 2">
    <name type="scientific">Owenia fusiformis</name>
    <name type="common">Polychaete worm</name>
    <dbReference type="NCBI Taxonomy" id="6347"/>
    <lineage>
        <taxon>Eukaryota</taxon>
        <taxon>Metazoa</taxon>
        <taxon>Spiralia</taxon>
        <taxon>Lophotrochozoa</taxon>
        <taxon>Annelida</taxon>
        <taxon>Polychaeta</taxon>
        <taxon>Sedentaria</taxon>
        <taxon>Canalipalpata</taxon>
        <taxon>Sabellida</taxon>
        <taxon>Oweniida</taxon>
        <taxon>Oweniidae</taxon>
        <taxon>Owenia</taxon>
    </lineage>
</organism>
<sequence>MVWNARNTGHGVFKQGGRLYKSSLAASLPPLKHEPQLIQIDKQGAMPLNSYQSIHAVKQIHSYQPPKVRTTLPPIHNSDIYRSKLNPLLRYDIPTMNRNRYGYQCRNAGFNTPQSDFSESPLRLDLSKTLVESKQIHTRHDVVRDDKRRTMKAQSRKRWKVNCACLRCRMMQDKWKSKDSDYAIWGEYPCEKELDKLFGGDKIK</sequence>
<dbReference type="AlphaFoldDB" id="A0A8J1TY18"/>
<gene>
    <name evidence="1" type="ORF">OFUS_LOCUS21531</name>
</gene>
<name>A0A8J1TY18_OWEFU</name>
<accession>A0A8J1TY18</accession>
<protein>
    <submittedName>
        <fullName evidence="1">Uncharacterized protein</fullName>
    </submittedName>
</protein>